<dbReference type="EMBL" id="JXJN01009938">
    <property type="status" value="NOT_ANNOTATED_CDS"/>
    <property type="molecule type" value="Genomic_DNA"/>
</dbReference>
<feature type="transmembrane region" description="Helical" evidence="2">
    <location>
        <begin position="83"/>
        <end position="106"/>
    </location>
</feature>
<dbReference type="Proteomes" id="UP000092460">
    <property type="component" value="Unassembled WGS sequence"/>
</dbReference>
<keyword evidence="2" id="KW-0812">Transmembrane</keyword>
<evidence type="ECO:0000313" key="3">
    <source>
        <dbReference type="EnsemblMetazoa" id="GPPI022280-PA"/>
    </source>
</evidence>
<keyword evidence="4" id="KW-1185">Reference proteome</keyword>
<organism evidence="3 4">
    <name type="scientific">Glossina palpalis gambiensis</name>
    <dbReference type="NCBI Taxonomy" id="67801"/>
    <lineage>
        <taxon>Eukaryota</taxon>
        <taxon>Metazoa</taxon>
        <taxon>Ecdysozoa</taxon>
        <taxon>Arthropoda</taxon>
        <taxon>Hexapoda</taxon>
        <taxon>Insecta</taxon>
        <taxon>Pterygota</taxon>
        <taxon>Neoptera</taxon>
        <taxon>Endopterygota</taxon>
        <taxon>Diptera</taxon>
        <taxon>Brachycera</taxon>
        <taxon>Muscomorpha</taxon>
        <taxon>Hippoboscoidea</taxon>
        <taxon>Glossinidae</taxon>
        <taxon>Glossina</taxon>
    </lineage>
</organism>
<evidence type="ECO:0000313" key="4">
    <source>
        <dbReference type="Proteomes" id="UP000092460"/>
    </source>
</evidence>
<proteinExistence type="predicted"/>
<name>A0A1B0B8H3_9MUSC</name>
<feature type="compositionally biased region" description="Low complexity" evidence="1">
    <location>
        <begin position="35"/>
        <end position="51"/>
    </location>
</feature>
<feature type="region of interest" description="Disordered" evidence="1">
    <location>
        <begin position="32"/>
        <end position="52"/>
    </location>
</feature>
<evidence type="ECO:0000256" key="2">
    <source>
        <dbReference type="SAM" id="Phobius"/>
    </source>
</evidence>
<dbReference type="STRING" id="67801.A0A1B0B8H3"/>
<dbReference type="VEuPathDB" id="VectorBase:GPPI022280"/>
<protein>
    <submittedName>
        <fullName evidence="3">Uncharacterized protein</fullName>
    </submittedName>
</protein>
<accession>A0A1B0B8H3</accession>
<dbReference type="Pfam" id="PF15018">
    <property type="entry name" value="InaF-motif"/>
    <property type="match status" value="1"/>
</dbReference>
<dbReference type="EMBL" id="JXJN01009937">
    <property type="status" value="NOT_ANNOTATED_CDS"/>
    <property type="molecule type" value="Genomic_DNA"/>
</dbReference>
<dbReference type="InterPro" id="IPR029162">
    <property type="entry name" value="InaF-motif"/>
</dbReference>
<dbReference type="AlphaFoldDB" id="A0A1B0B8H3"/>
<reference evidence="3" key="2">
    <citation type="submission" date="2020-05" db="UniProtKB">
        <authorList>
            <consortium name="EnsemblMetazoa"/>
        </authorList>
    </citation>
    <scope>IDENTIFICATION</scope>
    <source>
        <strain evidence="3">IAEA</strain>
    </source>
</reference>
<keyword evidence="2" id="KW-1133">Transmembrane helix</keyword>
<sequence>MVNNNQQKVVTIIQTIANDNDVNVTDAASTETCRSPTFNTSSSSSSSPSPTGVAAFRSQLARPLANEEVSFPEPTFSERFMRYLVLIIYLGGLSSLGFFLSIYYIFFWDSRMPPYLVAQAYFPARITCLTHYSDVAKGTFDGKHMTNWRDGLDGKYSLFSQNFSKHVDAIIRKCG</sequence>
<keyword evidence="2" id="KW-0472">Membrane</keyword>
<reference evidence="4" key="1">
    <citation type="submission" date="2015-01" db="EMBL/GenBank/DDBJ databases">
        <authorList>
            <person name="Aksoy S."/>
            <person name="Warren W."/>
            <person name="Wilson R.K."/>
        </authorList>
    </citation>
    <scope>NUCLEOTIDE SEQUENCE [LARGE SCALE GENOMIC DNA]</scope>
    <source>
        <strain evidence="4">IAEA</strain>
    </source>
</reference>
<dbReference type="EnsemblMetazoa" id="GPPI022280-RA">
    <property type="protein sequence ID" value="GPPI022280-PA"/>
    <property type="gene ID" value="GPPI022280"/>
</dbReference>
<evidence type="ECO:0000256" key="1">
    <source>
        <dbReference type="SAM" id="MobiDB-lite"/>
    </source>
</evidence>